<dbReference type="PANTHER" id="PTHR33392">
    <property type="entry name" value="POLYISOPRENYL-TEICHOIC ACID--PEPTIDOGLYCAN TEICHOIC ACID TRANSFERASE TAGU"/>
    <property type="match status" value="1"/>
</dbReference>
<reference evidence="5" key="1">
    <citation type="journal article" date="2019" name="Int. J. Syst. Evol. Microbiol.">
        <title>The Global Catalogue of Microorganisms (GCM) 10K type strain sequencing project: providing services to taxonomists for standard genome sequencing and annotation.</title>
        <authorList>
            <consortium name="The Broad Institute Genomics Platform"/>
            <consortium name="The Broad Institute Genome Sequencing Center for Infectious Disease"/>
            <person name="Wu L."/>
            <person name="Ma J."/>
        </authorList>
    </citation>
    <scope>NUCLEOTIDE SEQUENCE [LARGE SCALE GENOMIC DNA]</scope>
    <source>
        <strain evidence="5">JCM 16034</strain>
    </source>
</reference>
<dbReference type="EMBL" id="BAAAQW010000002">
    <property type="protein sequence ID" value="GAA2197172.1"/>
    <property type="molecule type" value="Genomic_DNA"/>
</dbReference>
<comment type="caution">
    <text evidence="4">The sequence shown here is derived from an EMBL/GenBank/DDBJ whole genome shotgun (WGS) entry which is preliminary data.</text>
</comment>
<dbReference type="InterPro" id="IPR050922">
    <property type="entry name" value="LytR/CpsA/Psr_CW_biosynth"/>
</dbReference>
<name>A0ABP5NGF8_9MICC</name>
<organism evidence="4 5">
    <name type="scientific">Sinomonas flava</name>
    <dbReference type="NCBI Taxonomy" id="496857"/>
    <lineage>
        <taxon>Bacteria</taxon>
        <taxon>Bacillati</taxon>
        <taxon>Actinomycetota</taxon>
        <taxon>Actinomycetes</taxon>
        <taxon>Micrococcales</taxon>
        <taxon>Micrococcaceae</taxon>
        <taxon>Sinomonas</taxon>
    </lineage>
</organism>
<sequence length="327" mass="33317">MLLAAVALALLAAVGIAVFVLSGPRGGPSGSPTSGGPNPSGTPPASLAEVPPGPLNVLVMGSDIRGNARDAVASQEAGGGVADQRADMIMLLHVQADHRRVFGISIMRDSWVTIPGHGPSKINASLSLGGPSLVAETVSSLLSVRIDHYAMLDFEGFKAITDALGGVDVEVPVPFTATFDTHHTFTQGINHLEGQAALEFVRERYAFADGDYQRVRDQQAFIRGLIAQLVTTGRVGSPAEAAAAVGLASPYVIADPGLDAAGLAALGYGLRGLDPASSTFFTLPTAGTGLSDDGQSIVVPDYPGIAAVAEALGSDTLAQYVAAHGLS</sequence>
<feature type="region of interest" description="Disordered" evidence="2">
    <location>
        <begin position="26"/>
        <end position="48"/>
    </location>
</feature>
<evidence type="ECO:0000259" key="3">
    <source>
        <dbReference type="Pfam" id="PF03816"/>
    </source>
</evidence>
<dbReference type="InterPro" id="IPR004474">
    <property type="entry name" value="LytR_CpsA_psr"/>
</dbReference>
<evidence type="ECO:0000313" key="5">
    <source>
        <dbReference type="Proteomes" id="UP001500432"/>
    </source>
</evidence>
<evidence type="ECO:0000256" key="2">
    <source>
        <dbReference type="SAM" id="MobiDB-lite"/>
    </source>
</evidence>
<evidence type="ECO:0000256" key="1">
    <source>
        <dbReference type="ARBA" id="ARBA00006068"/>
    </source>
</evidence>
<feature type="compositionally biased region" description="Low complexity" evidence="2">
    <location>
        <begin position="30"/>
        <end position="39"/>
    </location>
</feature>
<dbReference type="PANTHER" id="PTHR33392:SF6">
    <property type="entry name" value="POLYISOPRENYL-TEICHOIC ACID--PEPTIDOGLYCAN TEICHOIC ACID TRANSFERASE TAGU"/>
    <property type="match status" value="1"/>
</dbReference>
<dbReference type="Pfam" id="PF03816">
    <property type="entry name" value="LytR_cpsA_psr"/>
    <property type="match status" value="1"/>
</dbReference>
<feature type="domain" description="Cell envelope-related transcriptional attenuator" evidence="3">
    <location>
        <begin position="85"/>
        <end position="229"/>
    </location>
</feature>
<proteinExistence type="inferred from homology"/>
<keyword evidence="5" id="KW-1185">Reference proteome</keyword>
<protein>
    <recommendedName>
        <fullName evidence="3">Cell envelope-related transcriptional attenuator domain-containing protein</fullName>
    </recommendedName>
</protein>
<comment type="similarity">
    <text evidence="1">Belongs to the LytR/CpsA/Psr (LCP) family.</text>
</comment>
<dbReference type="NCBIfam" id="TIGR00350">
    <property type="entry name" value="lytR_cpsA_psr"/>
    <property type="match status" value="1"/>
</dbReference>
<dbReference type="Proteomes" id="UP001500432">
    <property type="component" value="Unassembled WGS sequence"/>
</dbReference>
<dbReference type="Gene3D" id="3.40.630.190">
    <property type="entry name" value="LCP protein"/>
    <property type="match status" value="1"/>
</dbReference>
<gene>
    <name evidence="4" type="ORF">GCM10009849_05110</name>
</gene>
<evidence type="ECO:0000313" key="4">
    <source>
        <dbReference type="EMBL" id="GAA2197172.1"/>
    </source>
</evidence>
<accession>A0ABP5NGF8</accession>